<dbReference type="GO" id="GO:0032259">
    <property type="term" value="P:methylation"/>
    <property type="evidence" value="ECO:0007669"/>
    <property type="project" value="UniProtKB-KW"/>
</dbReference>
<organism evidence="5 6">
    <name type="scientific">Thiomonas arsenitoxydans (strain DSM 22701 / CIP 110005 / 3As)</name>
    <dbReference type="NCBI Taxonomy" id="426114"/>
    <lineage>
        <taxon>Bacteria</taxon>
        <taxon>Pseudomonadati</taxon>
        <taxon>Pseudomonadota</taxon>
        <taxon>Betaproteobacteria</taxon>
        <taxon>Burkholderiales</taxon>
        <taxon>Thiomonas</taxon>
    </lineage>
</organism>
<accession>A0A8I1SVR8</accession>
<comment type="similarity">
    <text evidence="1 4">Belongs to the UPF0677 family.</text>
</comment>
<comment type="caution">
    <text evidence="5">The sequence shown here is derived from an EMBL/GenBank/DDBJ whole genome shotgun (WGS) entry which is preliminary data.</text>
</comment>
<dbReference type="RefSeq" id="WP_112488008.1">
    <property type="nucleotide sequence ID" value="NZ_JAFKMR010000019.1"/>
</dbReference>
<keyword evidence="2 4" id="KW-0489">Methyltransferase</keyword>
<evidence type="ECO:0000256" key="2">
    <source>
        <dbReference type="ARBA" id="ARBA00022603"/>
    </source>
</evidence>
<evidence type="ECO:0000256" key="3">
    <source>
        <dbReference type="ARBA" id="ARBA00022679"/>
    </source>
</evidence>
<dbReference type="InterPro" id="IPR007213">
    <property type="entry name" value="Ppm1/Ppm2/Tcmp"/>
</dbReference>
<dbReference type="GO" id="GO:0008168">
    <property type="term" value="F:methyltransferase activity"/>
    <property type="evidence" value="ECO:0007669"/>
    <property type="project" value="UniProtKB-UniRule"/>
</dbReference>
<dbReference type="Gene3D" id="3.40.50.150">
    <property type="entry name" value="Vaccinia Virus protein VP39"/>
    <property type="match status" value="1"/>
</dbReference>
<evidence type="ECO:0000256" key="4">
    <source>
        <dbReference type="RuleBase" id="RU362030"/>
    </source>
</evidence>
<sequence>MQTVSLTAQWTAAIRALENEKGSDALFRDDLARELAQPDGFELLQRYKGGGVREFVVIRTRFFDDACAAALREEPAIRQIVMVAAGMDTRAYRLDWPQGTKVYEVDHGELLAEKTARLHQIGGPSRALRLNVAADLARDWRGPLIGAGFDPSKPALWLAEGLLFFLTDEQAGEVLSTCRAMSAMGSRLVVDMASRSLLNSPFSQIFLAALRKDGVGWRFGTDAPEAWLKQQGWSVLDLREPGTADTGGRRWPYETQPREVPGVARSWLVMAVID</sequence>
<dbReference type="PANTHER" id="PTHR43619">
    <property type="entry name" value="S-ADENOSYL-L-METHIONINE-DEPENDENT METHYLTRANSFERASE YKTD-RELATED"/>
    <property type="match status" value="1"/>
</dbReference>
<name>A0A8I1SVR8_THIA3</name>
<dbReference type="PANTHER" id="PTHR43619:SF2">
    <property type="entry name" value="S-ADENOSYL-L-METHIONINE-DEPENDENT METHYLTRANSFERASES SUPERFAMILY PROTEIN"/>
    <property type="match status" value="1"/>
</dbReference>
<proteinExistence type="inferred from homology"/>
<dbReference type="InterPro" id="IPR011610">
    <property type="entry name" value="SAM_mthyl_Trfase_ML2640-like"/>
</dbReference>
<evidence type="ECO:0000313" key="5">
    <source>
        <dbReference type="EMBL" id="MBN8744607.1"/>
    </source>
</evidence>
<comment type="function">
    <text evidence="4">Exhibits S-adenosyl-L-methionine-dependent methyltransferase activity.</text>
</comment>
<protein>
    <recommendedName>
        <fullName evidence="4">S-adenosyl-L-methionine-dependent methyltransferase</fullName>
        <ecNumber evidence="4">2.1.1.-</ecNumber>
    </recommendedName>
</protein>
<dbReference type="NCBIfam" id="TIGR00027">
    <property type="entry name" value="mthyl_TIGR00027"/>
    <property type="match status" value="1"/>
</dbReference>
<dbReference type="EC" id="2.1.1.-" evidence="4"/>
<dbReference type="AlphaFoldDB" id="A0A8I1SVR8"/>
<dbReference type="EMBL" id="JAFKMR010000019">
    <property type="protein sequence ID" value="MBN8744607.1"/>
    <property type="molecule type" value="Genomic_DNA"/>
</dbReference>
<dbReference type="Pfam" id="PF04072">
    <property type="entry name" value="LCM"/>
    <property type="match status" value="1"/>
</dbReference>
<dbReference type="Proteomes" id="UP000664800">
    <property type="component" value="Unassembled WGS sequence"/>
</dbReference>
<evidence type="ECO:0000313" key="6">
    <source>
        <dbReference type="Proteomes" id="UP000664800"/>
    </source>
</evidence>
<keyword evidence="3 5" id="KW-0808">Transferase</keyword>
<evidence type="ECO:0000256" key="1">
    <source>
        <dbReference type="ARBA" id="ARBA00008138"/>
    </source>
</evidence>
<dbReference type="SUPFAM" id="SSF53335">
    <property type="entry name" value="S-adenosyl-L-methionine-dependent methyltransferases"/>
    <property type="match status" value="1"/>
</dbReference>
<dbReference type="InterPro" id="IPR029063">
    <property type="entry name" value="SAM-dependent_MTases_sf"/>
</dbReference>
<reference evidence="5" key="1">
    <citation type="submission" date="2021-02" db="EMBL/GenBank/DDBJ databases">
        <title>Thiocyanate and organic carbon inputs drive convergent selection for specific autotrophic Afipia and Thiobacillus strains within complex microbiomes.</title>
        <authorList>
            <person name="Huddy R.J."/>
            <person name="Sachdeva R."/>
            <person name="Kadzinga F."/>
            <person name="Kantor R.S."/>
            <person name="Harrison S.T.L."/>
            <person name="Banfield J.F."/>
        </authorList>
    </citation>
    <scope>NUCLEOTIDE SEQUENCE</scope>
    <source>
        <strain evidence="5">SCN18_13_7_16_R3_B_64_19</strain>
    </source>
</reference>
<keyword evidence="4" id="KW-0949">S-adenosyl-L-methionine</keyword>
<gene>
    <name evidence="5" type="ORF">J0I24_09900</name>
</gene>